<protein>
    <submittedName>
        <fullName evidence="1">Uncharacterized protein</fullName>
    </submittedName>
</protein>
<organism evidence="1 2">
    <name type="scientific">Pricia mediterranea</name>
    <dbReference type="NCBI Taxonomy" id="3076079"/>
    <lineage>
        <taxon>Bacteria</taxon>
        <taxon>Pseudomonadati</taxon>
        <taxon>Bacteroidota</taxon>
        <taxon>Flavobacteriia</taxon>
        <taxon>Flavobacteriales</taxon>
        <taxon>Flavobacteriaceae</taxon>
        <taxon>Pricia</taxon>
    </lineage>
</organism>
<keyword evidence="2" id="KW-1185">Reference proteome</keyword>
<name>A0ABU3KZX4_9FLAO</name>
<sequence length="63" mass="7347">SQAIFGSLNSYLNGSGVYFSIWEQPPQELINLYKYNLIRKGITDKILGGKYSKETEQYWNIIR</sequence>
<accession>A0ABU3KZX4</accession>
<proteinExistence type="predicted"/>
<evidence type="ECO:0000313" key="2">
    <source>
        <dbReference type="Proteomes" id="UP001250656"/>
    </source>
</evidence>
<gene>
    <name evidence="1" type="ORF">RQM65_00005</name>
</gene>
<reference evidence="1 2" key="1">
    <citation type="submission" date="2023-09" db="EMBL/GenBank/DDBJ databases">
        <title>Novel taxa isolated from Blanes Bay.</title>
        <authorList>
            <person name="Rey-Velasco X."/>
            <person name="Lucena T."/>
        </authorList>
    </citation>
    <scope>NUCLEOTIDE SEQUENCE [LARGE SCALE GENOMIC DNA]</scope>
    <source>
        <strain evidence="1 2">S334</strain>
    </source>
</reference>
<dbReference type="RefSeq" id="WP_314011807.1">
    <property type="nucleotide sequence ID" value="NZ_JAVTTP010000001.1"/>
</dbReference>
<feature type="non-terminal residue" evidence="1">
    <location>
        <position position="1"/>
    </location>
</feature>
<dbReference type="Proteomes" id="UP001250656">
    <property type="component" value="Unassembled WGS sequence"/>
</dbReference>
<dbReference type="EMBL" id="JAVTTP010000001">
    <property type="protein sequence ID" value="MDT7827044.1"/>
    <property type="molecule type" value="Genomic_DNA"/>
</dbReference>
<comment type="caution">
    <text evidence="1">The sequence shown here is derived from an EMBL/GenBank/DDBJ whole genome shotgun (WGS) entry which is preliminary data.</text>
</comment>
<evidence type="ECO:0000313" key="1">
    <source>
        <dbReference type="EMBL" id="MDT7827044.1"/>
    </source>
</evidence>